<proteinExistence type="predicted"/>
<feature type="region of interest" description="Disordered" evidence="1">
    <location>
        <begin position="1"/>
        <end position="58"/>
    </location>
</feature>
<sequence>MGRGSGHGGWRDRLSKLIPRREKRAYHSTSGGYSPIAPRNEDGERGPIMPFNGNGWGR</sequence>
<protein>
    <submittedName>
        <fullName evidence="2">Uncharacterized protein</fullName>
    </submittedName>
</protein>
<evidence type="ECO:0000313" key="2">
    <source>
        <dbReference type="EMBL" id="NKY04765.1"/>
    </source>
</evidence>
<dbReference type="EMBL" id="JAAXPC010000022">
    <property type="protein sequence ID" value="NKY04765.1"/>
    <property type="molecule type" value="Genomic_DNA"/>
</dbReference>
<evidence type="ECO:0000256" key="1">
    <source>
        <dbReference type="SAM" id="MobiDB-lite"/>
    </source>
</evidence>
<reference evidence="2 3" key="1">
    <citation type="submission" date="2020-04" db="EMBL/GenBank/DDBJ databases">
        <title>MicrobeNet Type strains.</title>
        <authorList>
            <person name="Nicholson A.C."/>
        </authorList>
    </citation>
    <scope>NUCLEOTIDE SEQUENCE [LARGE SCALE GENOMIC DNA]</scope>
    <source>
        <strain evidence="2 3">ATCC BAA-14</strain>
    </source>
</reference>
<accession>A0A846WTC1</accession>
<dbReference type="Proteomes" id="UP000563898">
    <property type="component" value="Unassembled WGS sequence"/>
</dbReference>
<evidence type="ECO:0000313" key="3">
    <source>
        <dbReference type="Proteomes" id="UP000563898"/>
    </source>
</evidence>
<comment type="caution">
    <text evidence="2">The sequence shown here is derived from an EMBL/GenBank/DDBJ whole genome shotgun (WGS) entry which is preliminary data.</text>
</comment>
<dbReference type="RefSeq" id="WP_168436299.1">
    <property type="nucleotide sequence ID" value="NZ_JAAXPC010000022.1"/>
</dbReference>
<gene>
    <name evidence="2" type="ORF">HGA05_24680</name>
</gene>
<dbReference type="AlphaFoldDB" id="A0A846WTC1"/>
<name>A0A846WTC1_9ACTN</name>
<organism evidence="2 3">
    <name type="scientific">Gordonia polyisoprenivorans</name>
    <dbReference type="NCBI Taxonomy" id="84595"/>
    <lineage>
        <taxon>Bacteria</taxon>
        <taxon>Bacillati</taxon>
        <taxon>Actinomycetota</taxon>
        <taxon>Actinomycetes</taxon>
        <taxon>Mycobacteriales</taxon>
        <taxon>Gordoniaceae</taxon>
        <taxon>Gordonia</taxon>
    </lineage>
</organism>